<comment type="caution">
    <text evidence="2">The sequence shown here is derived from an EMBL/GenBank/DDBJ whole genome shotgun (WGS) entry which is preliminary data.</text>
</comment>
<organism evidence="2 3">
    <name type="scientific">Phascolomyces articulosus</name>
    <dbReference type="NCBI Taxonomy" id="60185"/>
    <lineage>
        <taxon>Eukaryota</taxon>
        <taxon>Fungi</taxon>
        <taxon>Fungi incertae sedis</taxon>
        <taxon>Mucoromycota</taxon>
        <taxon>Mucoromycotina</taxon>
        <taxon>Mucoromycetes</taxon>
        <taxon>Mucorales</taxon>
        <taxon>Lichtheimiaceae</taxon>
        <taxon>Phascolomyces</taxon>
    </lineage>
</organism>
<dbReference type="SUPFAM" id="SSF81383">
    <property type="entry name" value="F-box domain"/>
    <property type="match status" value="1"/>
</dbReference>
<dbReference type="PROSITE" id="PS50181">
    <property type="entry name" value="FBOX"/>
    <property type="match status" value="1"/>
</dbReference>
<sequence>MIKRKASDESENRNIKRKHDILENPTFNSSITSNLFDHHHEQLVDSCRLAIDQARHAISKKNHVEAIVNATSGLNDWIKTQMSLLDVRATAFGMAHDLKNGLCDAMHMIALDPTSSQGYLAAGNLLSMWCKTKLARDIYKQGYDTVRNNDEKRTLLIQRYHATNAQLNRSIDLIGQLPYDVLPIIFKNFETRELLELLDISQIWRDQLSVCSPLWFKAEICKPSPLPKAASAYQSTELTKIGYIHHQIVHLHLKFVSSGDFMQKMFHQIASKQQFTKLRTLLINSCTINDNTSLYSAIERKKESLKELIILYNIYRNERCLPMPFKSFLSVCENLERFYYAHPFRPSPGSMGHLSPERTSSLSNLTLLVHFLEEKDVVSILQFCPKLRHLILRSCPTQILRRIHHYCKELEYLTLNKESEDVDGDGHILPNNPNWKSTDGLRSLHVAIQDVDELVPILQTYSKSLELLSIRFKDMINGQHHNFERVIMMEASMMNKLKMFSAICGDTQEHAAMTNLLLQKMIPSNITHVYFRFCILDGQHGIGIMRTLVQLKNLAEFKLRDVDMIHKPSLIQLLRENSVIGAASERFLHAFQHLEQSNSYRWTGQA</sequence>
<protein>
    <recommendedName>
        <fullName evidence="1">F-box domain-containing protein</fullName>
    </recommendedName>
</protein>
<dbReference type="SUPFAM" id="SSF48452">
    <property type="entry name" value="TPR-like"/>
    <property type="match status" value="1"/>
</dbReference>
<evidence type="ECO:0000313" key="2">
    <source>
        <dbReference type="EMBL" id="KAI9266785.1"/>
    </source>
</evidence>
<dbReference type="InterPro" id="IPR001810">
    <property type="entry name" value="F-box_dom"/>
</dbReference>
<dbReference type="EMBL" id="JAIXMP010000010">
    <property type="protein sequence ID" value="KAI9266785.1"/>
    <property type="molecule type" value="Genomic_DNA"/>
</dbReference>
<dbReference type="AlphaFoldDB" id="A0AAD5KHJ6"/>
<proteinExistence type="predicted"/>
<reference evidence="2" key="2">
    <citation type="submission" date="2023-02" db="EMBL/GenBank/DDBJ databases">
        <authorList>
            <consortium name="DOE Joint Genome Institute"/>
            <person name="Mondo S.J."/>
            <person name="Chang Y."/>
            <person name="Wang Y."/>
            <person name="Ahrendt S."/>
            <person name="Andreopoulos W."/>
            <person name="Barry K."/>
            <person name="Beard J."/>
            <person name="Benny G.L."/>
            <person name="Blankenship S."/>
            <person name="Bonito G."/>
            <person name="Cuomo C."/>
            <person name="Desiro A."/>
            <person name="Gervers K.A."/>
            <person name="Hundley H."/>
            <person name="Kuo A."/>
            <person name="LaButti K."/>
            <person name="Lang B.F."/>
            <person name="Lipzen A."/>
            <person name="O'Donnell K."/>
            <person name="Pangilinan J."/>
            <person name="Reynolds N."/>
            <person name="Sandor L."/>
            <person name="Smith M.W."/>
            <person name="Tsang A."/>
            <person name="Grigoriev I.V."/>
            <person name="Stajich J.E."/>
            <person name="Spatafora J.W."/>
        </authorList>
    </citation>
    <scope>NUCLEOTIDE SEQUENCE</scope>
    <source>
        <strain evidence="2">RSA 2281</strain>
    </source>
</reference>
<gene>
    <name evidence="2" type="ORF">BDA99DRAFT_506684</name>
</gene>
<dbReference type="SUPFAM" id="SSF52047">
    <property type="entry name" value="RNI-like"/>
    <property type="match status" value="1"/>
</dbReference>
<evidence type="ECO:0000313" key="3">
    <source>
        <dbReference type="Proteomes" id="UP001209540"/>
    </source>
</evidence>
<accession>A0AAD5KHJ6</accession>
<dbReference type="Proteomes" id="UP001209540">
    <property type="component" value="Unassembled WGS sequence"/>
</dbReference>
<evidence type="ECO:0000259" key="1">
    <source>
        <dbReference type="PROSITE" id="PS50181"/>
    </source>
</evidence>
<dbReference type="InterPro" id="IPR011990">
    <property type="entry name" value="TPR-like_helical_dom_sf"/>
</dbReference>
<keyword evidence="3" id="KW-1185">Reference proteome</keyword>
<feature type="domain" description="F-box" evidence="1">
    <location>
        <begin position="171"/>
        <end position="218"/>
    </location>
</feature>
<dbReference type="Gene3D" id="3.80.10.10">
    <property type="entry name" value="Ribonuclease Inhibitor"/>
    <property type="match status" value="1"/>
</dbReference>
<name>A0AAD5KHJ6_9FUNG</name>
<reference evidence="2" key="1">
    <citation type="journal article" date="2022" name="IScience">
        <title>Evolution of zygomycete secretomes and the origins of terrestrial fungal ecologies.</title>
        <authorList>
            <person name="Chang Y."/>
            <person name="Wang Y."/>
            <person name="Mondo S."/>
            <person name="Ahrendt S."/>
            <person name="Andreopoulos W."/>
            <person name="Barry K."/>
            <person name="Beard J."/>
            <person name="Benny G.L."/>
            <person name="Blankenship S."/>
            <person name="Bonito G."/>
            <person name="Cuomo C."/>
            <person name="Desiro A."/>
            <person name="Gervers K.A."/>
            <person name="Hundley H."/>
            <person name="Kuo A."/>
            <person name="LaButti K."/>
            <person name="Lang B.F."/>
            <person name="Lipzen A."/>
            <person name="O'Donnell K."/>
            <person name="Pangilinan J."/>
            <person name="Reynolds N."/>
            <person name="Sandor L."/>
            <person name="Smith M.E."/>
            <person name="Tsang A."/>
            <person name="Grigoriev I.V."/>
            <person name="Stajich J.E."/>
            <person name="Spatafora J.W."/>
        </authorList>
    </citation>
    <scope>NUCLEOTIDE SEQUENCE</scope>
    <source>
        <strain evidence="2">RSA 2281</strain>
    </source>
</reference>
<dbReference type="InterPro" id="IPR036047">
    <property type="entry name" value="F-box-like_dom_sf"/>
</dbReference>
<dbReference type="InterPro" id="IPR032675">
    <property type="entry name" value="LRR_dom_sf"/>
</dbReference>